<comment type="caution">
    <text evidence="2">The sequence shown here is derived from an EMBL/GenBank/DDBJ whole genome shotgun (WGS) entry which is preliminary data.</text>
</comment>
<sequence>MDYGPGDTRFFDRLARLYDLGMPRARKRHLDVGLSLAERPVGRVLDVGGGTGRAAVELDAAERIVVDAARGMLTRARDRGLDTVQGDARRLPVADQSADAVTIVDAFHHLPDQRRVVREAWRVLAPGGVLVVRDFDPDTLLGRGLVLAEDVVGFDSTFTGPDDLAAFLGDAGFRTAVPDRGFGYTVAGVKPGSK</sequence>
<evidence type="ECO:0000313" key="2">
    <source>
        <dbReference type="EMBL" id="MFC5366693.1"/>
    </source>
</evidence>
<dbReference type="Gene3D" id="3.40.50.150">
    <property type="entry name" value="Vaccinia Virus protein VP39"/>
    <property type="match status" value="1"/>
</dbReference>
<dbReference type="PANTHER" id="PTHR43591:SF24">
    <property type="entry name" value="2-METHOXY-6-POLYPRENYL-1,4-BENZOQUINOL METHYLASE, MITOCHONDRIAL"/>
    <property type="match status" value="1"/>
</dbReference>
<organism evidence="2 3">
    <name type="scientific">Salinirubrum litoreum</name>
    <dbReference type="NCBI Taxonomy" id="1126234"/>
    <lineage>
        <taxon>Archaea</taxon>
        <taxon>Methanobacteriati</taxon>
        <taxon>Methanobacteriota</taxon>
        <taxon>Stenosarchaea group</taxon>
        <taxon>Halobacteria</taxon>
        <taxon>Halobacteriales</taxon>
        <taxon>Haloferacaceae</taxon>
        <taxon>Salinirubrum</taxon>
    </lineage>
</organism>
<feature type="domain" description="Methyltransferase type 11" evidence="1">
    <location>
        <begin position="45"/>
        <end position="132"/>
    </location>
</feature>
<dbReference type="InterPro" id="IPR013216">
    <property type="entry name" value="Methyltransf_11"/>
</dbReference>
<dbReference type="SUPFAM" id="SSF53335">
    <property type="entry name" value="S-adenosyl-L-methionine-dependent methyltransferases"/>
    <property type="match status" value="1"/>
</dbReference>
<dbReference type="AlphaFoldDB" id="A0ABD5RAC2"/>
<dbReference type="GO" id="GO:0032259">
    <property type="term" value="P:methylation"/>
    <property type="evidence" value="ECO:0007669"/>
    <property type="project" value="UniProtKB-KW"/>
</dbReference>
<dbReference type="GO" id="GO:0008168">
    <property type="term" value="F:methyltransferase activity"/>
    <property type="evidence" value="ECO:0007669"/>
    <property type="project" value="UniProtKB-KW"/>
</dbReference>
<dbReference type="PANTHER" id="PTHR43591">
    <property type="entry name" value="METHYLTRANSFERASE"/>
    <property type="match status" value="1"/>
</dbReference>
<keyword evidence="2" id="KW-0489">Methyltransferase</keyword>
<dbReference type="InterPro" id="IPR029063">
    <property type="entry name" value="SAM-dependent_MTases_sf"/>
</dbReference>
<proteinExistence type="predicted"/>
<keyword evidence="2" id="KW-0808">Transferase</keyword>
<dbReference type="EMBL" id="JBHSKX010000001">
    <property type="protein sequence ID" value="MFC5366693.1"/>
    <property type="molecule type" value="Genomic_DNA"/>
</dbReference>
<evidence type="ECO:0000313" key="3">
    <source>
        <dbReference type="Proteomes" id="UP001596201"/>
    </source>
</evidence>
<accession>A0ABD5RAC2</accession>
<dbReference type="Proteomes" id="UP001596201">
    <property type="component" value="Unassembled WGS sequence"/>
</dbReference>
<protein>
    <submittedName>
        <fullName evidence="2">Class I SAM-dependent methyltransferase</fullName>
        <ecNumber evidence="2">2.1.1.-</ecNumber>
    </submittedName>
</protein>
<dbReference type="Pfam" id="PF08241">
    <property type="entry name" value="Methyltransf_11"/>
    <property type="match status" value="1"/>
</dbReference>
<reference evidence="2 3" key="1">
    <citation type="journal article" date="2019" name="Int. J. Syst. Evol. Microbiol.">
        <title>The Global Catalogue of Microorganisms (GCM) 10K type strain sequencing project: providing services to taxonomists for standard genome sequencing and annotation.</title>
        <authorList>
            <consortium name="The Broad Institute Genomics Platform"/>
            <consortium name="The Broad Institute Genome Sequencing Center for Infectious Disease"/>
            <person name="Wu L."/>
            <person name="Ma J."/>
        </authorList>
    </citation>
    <scope>NUCLEOTIDE SEQUENCE [LARGE SCALE GENOMIC DNA]</scope>
    <source>
        <strain evidence="2 3">CGMCC 1.12237</strain>
    </source>
</reference>
<keyword evidence="3" id="KW-1185">Reference proteome</keyword>
<name>A0ABD5RAC2_9EURY</name>
<dbReference type="RefSeq" id="WP_227227970.1">
    <property type="nucleotide sequence ID" value="NZ_JAJCVJ010000001.1"/>
</dbReference>
<dbReference type="CDD" id="cd02440">
    <property type="entry name" value="AdoMet_MTases"/>
    <property type="match status" value="1"/>
</dbReference>
<gene>
    <name evidence="2" type="ORF">ACFPJ5_07050</name>
</gene>
<dbReference type="EC" id="2.1.1.-" evidence="2"/>
<evidence type="ECO:0000259" key="1">
    <source>
        <dbReference type="Pfam" id="PF08241"/>
    </source>
</evidence>